<keyword evidence="2" id="KW-1185">Reference proteome</keyword>
<dbReference type="RefSeq" id="XP_012188730.1">
    <property type="nucleotide sequence ID" value="XM_012333340.1"/>
</dbReference>
<dbReference type="Proteomes" id="UP000014071">
    <property type="component" value="Unassembled WGS sequence"/>
</dbReference>
<gene>
    <name evidence="1" type="ORF">PHSY_002718</name>
</gene>
<accession>R9P1H2</accession>
<dbReference type="GeneID" id="24108009"/>
<dbReference type="AlphaFoldDB" id="R9P1H2"/>
<protein>
    <submittedName>
        <fullName evidence="1">Uncharacterized protein</fullName>
    </submittedName>
</protein>
<evidence type="ECO:0000313" key="1">
    <source>
        <dbReference type="EMBL" id="GAC95143.1"/>
    </source>
</evidence>
<dbReference type="EMBL" id="DF238790">
    <property type="protein sequence ID" value="GAC95143.1"/>
    <property type="molecule type" value="Genomic_DNA"/>
</dbReference>
<reference evidence="2" key="1">
    <citation type="journal article" date="2013" name="Genome Announc.">
        <title>Draft genome sequence of the basidiomycetous yeast-like fungus Pseudozyma hubeiensis SY62, which produces an abundant amount of the biosurfactant mannosylerythritol lipids.</title>
        <authorList>
            <person name="Konishi M."/>
            <person name="Hatada Y."/>
            <person name="Horiuchi J."/>
        </authorList>
    </citation>
    <scope>NUCLEOTIDE SEQUENCE [LARGE SCALE GENOMIC DNA]</scope>
    <source>
        <strain evidence="2">SY62</strain>
    </source>
</reference>
<name>R9P1H2_PSEHS</name>
<evidence type="ECO:0000313" key="2">
    <source>
        <dbReference type="Proteomes" id="UP000014071"/>
    </source>
</evidence>
<sequence length="168" mass="19185">MSRWRRLCEQQIFVTPISDHNYTNFCSENNRKNVGSPPRNRFAAVLLTRPLIAVNVRTKPLRVRAPSSHRSFLSCTKLWMEGKSCKNIKEAHAKHACKAFRTRPYRHDADSSRSTLRTQSGRAGIVPYPAGSVAREARQCSNNTVVASSRCNLRLAHWCRSHNLNLRL</sequence>
<organism evidence="1 2">
    <name type="scientific">Pseudozyma hubeiensis (strain SY62)</name>
    <name type="common">Yeast</name>
    <dbReference type="NCBI Taxonomy" id="1305764"/>
    <lineage>
        <taxon>Eukaryota</taxon>
        <taxon>Fungi</taxon>
        <taxon>Dikarya</taxon>
        <taxon>Basidiomycota</taxon>
        <taxon>Ustilaginomycotina</taxon>
        <taxon>Ustilaginomycetes</taxon>
        <taxon>Ustilaginales</taxon>
        <taxon>Ustilaginaceae</taxon>
        <taxon>Pseudozyma</taxon>
    </lineage>
</organism>
<proteinExistence type="predicted"/>
<dbReference type="HOGENOM" id="CLU_1587245_0_0_1"/>